<gene>
    <name evidence="1" type="ORF">ACFPZF_29270</name>
</gene>
<reference evidence="2" key="1">
    <citation type="journal article" date="2019" name="Int. J. Syst. Evol. Microbiol.">
        <title>The Global Catalogue of Microorganisms (GCM) 10K type strain sequencing project: providing services to taxonomists for standard genome sequencing and annotation.</title>
        <authorList>
            <consortium name="The Broad Institute Genomics Platform"/>
            <consortium name="The Broad Institute Genome Sequencing Center for Infectious Disease"/>
            <person name="Wu L."/>
            <person name="Ma J."/>
        </authorList>
    </citation>
    <scope>NUCLEOTIDE SEQUENCE [LARGE SCALE GENOMIC DNA]</scope>
    <source>
        <strain evidence="2">CGMCC 4.1622</strain>
    </source>
</reference>
<dbReference type="RefSeq" id="WP_380232091.1">
    <property type="nucleotide sequence ID" value="NZ_JBHSOC010000070.1"/>
</dbReference>
<name>A0ABW0VIZ2_9ACTN</name>
<protein>
    <submittedName>
        <fullName evidence="1">Uncharacterized protein</fullName>
    </submittedName>
</protein>
<dbReference type="EMBL" id="JBHSOC010000070">
    <property type="protein sequence ID" value="MFC5645425.1"/>
    <property type="molecule type" value="Genomic_DNA"/>
</dbReference>
<sequence>MTTLLRPVPAPNEADLVRLWPLSRLRPAGERVVALLLAVDGRIALDYPLGTRNQRLLAVHQELVRRPVEAHALCPGCGTDNEFTLPVREATELPPAEADAVARVVVAGVELAFRLPVLADLITVADRAPADGLHDLACCTCLDTPVPRLGADDLGRLADAWSALDPAGSLRVVLSCAECGRAITADADPADFVTRDFDVLVDGLMHEIDVIAGSYGWSEETILALPGARRRRYVRIIAERSSPVRQQAGMR</sequence>
<dbReference type="Proteomes" id="UP001596066">
    <property type="component" value="Unassembled WGS sequence"/>
</dbReference>
<comment type="caution">
    <text evidence="1">The sequence shown here is derived from an EMBL/GenBank/DDBJ whole genome shotgun (WGS) entry which is preliminary data.</text>
</comment>
<organism evidence="1 2">
    <name type="scientific">Kitasatospora cinereorecta</name>
    <dbReference type="NCBI Taxonomy" id="285560"/>
    <lineage>
        <taxon>Bacteria</taxon>
        <taxon>Bacillati</taxon>
        <taxon>Actinomycetota</taxon>
        <taxon>Actinomycetes</taxon>
        <taxon>Kitasatosporales</taxon>
        <taxon>Streptomycetaceae</taxon>
        <taxon>Kitasatospora</taxon>
    </lineage>
</organism>
<proteinExistence type="predicted"/>
<keyword evidence="2" id="KW-1185">Reference proteome</keyword>
<evidence type="ECO:0000313" key="2">
    <source>
        <dbReference type="Proteomes" id="UP001596066"/>
    </source>
</evidence>
<accession>A0ABW0VIZ2</accession>
<evidence type="ECO:0000313" key="1">
    <source>
        <dbReference type="EMBL" id="MFC5645425.1"/>
    </source>
</evidence>